<evidence type="ECO:0000313" key="19">
    <source>
        <dbReference type="EMBL" id="KAF6423693.1"/>
    </source>
</evidence>
<comment type="catalytic activity">
    <reaction evidence="11">
        <text>dCTP + H2O = 2'-deoxycytidine + triphosphate + H(+)</text>
        <dbReference type="Rhea" id="RHEA:80083"/>
        <dbReference type="ChEBI" id="CHEBI:15377"/>
        <dbReference type="ChEBI" id="CHEBI:15378"/>
        <dbReference type="ChEBI" id="CHEBI:15698"/>
        <dbReference type="ChEBI" id="CHEBI:18036"/>
        <dbReference type="ChEBI" id="CHEBI:61481"/>
    </reaction>
    <physiologicalReaction direction="left-to-right" evidence="11">
        <dbReference type="Rhea" id="RHEA:80084"/>
    </physiologicalReaction>
</comment>
<evidence type="ECO:0000259" key="17">
    <source>
        <dbReference type="PROSITE" id="PS50105"/>
    </source>
</evidence>
<evidence type="ECO:0000256" key="10">
    <source>
        <dbReference type="ARBA" id="ARBA00023204"/>
    </source>
</evidence>
<keyword evidence="19" id="KW-0378">Hydrolase</keyword>
<keyword evidence="10" id="KW-0234">DNA repair</keyword>
<feature type="compositionally biased region" description="Basic and acidic residues" evidence="16">
    <location>
        <begin position="1"/>
        <end position="15"/>
    </location>
</feature>
<evidence type="ECO:0000256" key="4">
    <source>
        <dbReference type="ARBA" id="ARBA00022454"/>
    </source>
</evidence>
<keyword evidence="6" id="KW-0235">DNA replication</keyword>
<name>A0A7J8DKR4_ROUAE</name>
<feature type="region of interest" description="Disordered" evidence="16">
    <location>
        <begin position="1"/>
        <end position="42"/>
    </location>
</feature>
<dbReference type="InterPro" id="IPR013761">
    <property type="entry name" value="SAM/pointed_sf"/>
</dbReference>
<feature type="domain" description="SAM" evidence="17">
    <location>
        <begin position="48"/>
        <end position="113"/>
    </location>
</feature>
<dbReference type="SUPFAM" id="SSF109604">
    <property type="entry name" value="HD-domain/PDEase-like"/>
    <property type="match status" value="1"/>
</dbReference>
<comment type="catalytic activity">
    <reaction evidence="15">
        <text>dTTP + H2O = thymidine + triphosphate + H(+)</text>
        <dbReference type="Rhea" id="RHEA:80079"/>
        <dbReference type="ChEBI" id="CHEBI:15377"/>
        <dbReference type="ChEBI" id="CHEBI:15378"/>
        <dbReference type="ChEBI" id="CHEBI:17748"/>
        <dbReference type="ChEBI" id="CHEBI:18036"/>
        <dbReference type="ChEBI" id="CHEBI:37568"/>
    </reaction>
    <physiologicalReaction direction="left-to-right" evidence="15">
        <dbReference type="Rhea" id="RHEA:80080"/>
    </physiologicalReaction>
</comment>
<feature type="domain" description="HD" evidence="18">
    <location>
        <begin position="167"/>
        <end position="329"/>
    </location>
</feature>
<comment type="subcellular location">
    <subcellularLocation>
        <location evidence="1">Chromosome</location>
    </subcellularLocation>
</comment>
<dbReference type="GO" id="GO:0006281">
    <property type="term" value="P:DNA repair"/>
    <property type="evidence" value="ECO:0007669"/>
    <property type="project" value="UniProtKB-KW"/>
</dbReference>
<dbReference type="SMART" id="SM00471">
    <property type="entry name" value="HDc"/>
    <property type="match status" value="1"/>
</dbReference>
<dbReference type="CDD" id="cd00077">
    <property type="entry name" value="HDc"/>
    <property type="match status" value="1"/>
</dbReference>
<dbReference type="GO" id="GO:0045088">
    <property type="term" value="P:regulation of innate immune response"/>
    <property type="evidence" value="ECO:0007669"/>
    <property type="project" value="TreeGrafter"/>
</dbReference>
<keyword evidence="4" id="KW-0158">Chromosome</keyword>
<dbReference type="InterPro" id="IPR003607">
    <property type="entry name" value="HD/PDEase_dom"/>
</dbReference>
<dbReference type="FunFam" id="3.30.70.2760:FF:000002">
    <property type="entry name" value="SAM and HD domain-containing deoxynucleoside triphosphate triphosphohydrolase 1"/>
    <property type="match status" value="1"/>
</dbReference>
<dbReference type="Gene3D" id="1.10.3210.10">
    <property type="entry name" value="Hypothetical protein af1432"/>
    <property type="match status" value="2"/>
</dbReference>
<keyword evidence="7" id="KW-0227">DNA damage</keyword>
<comment type="catalytic activity">
    <reaction evidence="13">
        <text>a 2'-deoxyribonucleoside 5'-triphosphate + H2O = a 2'-deoxyribonucleoside + triphosphate + H(+)</text>
        <dbReference type="Rhea" id="RHEA:46148"/>
        <dbReference type="ChEBI" id="CHEBI:15377"/>
        <dbReference type="ChEBI" id="CHEBI:15378"/>
        <dbReference type="ChEBI" id="CHEBI:18036"/>
        <dbReference type="ChEBI" id="CHEBI:18274"/>
        <dbReference type="ChEBI" id="CHEBI:61560"/>
    </reaction>
    <physiologicalReaction direction="left-to-right" evidence="13">
        <dbReference type="Rhea" id="RHEA:46149"/>
    </physiologicalReaction>
</comment>
<proteinExistence type="inferred from homology"/>
<dbReference type="Gene3D" id="3.30.70.2760">
    <property type="match status" value="1"/>
</dbReference>
<comment type="similarity">
    <text evidence="2">Belongs to the SAMHD1 family.</text>
</comment>
<keyword evidence="20" id="KW-1185">Reference proteome</keyword>
<comment type="catalytic activity">
    <reaction evidence="14">
        <text>dGTP + H2O = 2'-deoxyguanosine + triphosphate + H(+)</text>
        <dbReference type="Rhea" id="RHEA:15193"/>
        <dbReference type="ChEBI" id="CHEBI:15377"/>
        <dbReference type="ChEBI" id="CHEBI:15378"/>
        <dbReference type="ChEBI" id="CHEBI:17172"/>
        <dbReference type="ChEBI" id="CHEBI:18036"/>
        <dbReference type="ChEBI" id="CHEBI:61429"/>
    </reaction>
    <physiologicalReaction direction="left-to-right" evidence="14">
        <dbReference type="Rhea" id="RHEA:15194"/>
    </physiologicalReaction>
</comment>
<dbReference type="SMART" id="SM00454">
    <property type="entry name" value="SAM"/>
    <property type="match status" value="1"/>
</dbReference>
<comment type="caution">
    <text evidence="19">The sequence shown here is derived from an EMBL/GenBank/DDBJ whole genome shotgun (WGS) entry which is preliminary data.</text>
</comment>
<evidence type="ECO:0000256" key="1">
    <source>
        <dbReference type="ARBA" id="ARBA00004286"/>
    </source>
</evidence>
<dbReference type="PANTHER" id="PTHR11373">
    <property type="entry name" value="DEOXYNUCLEOSIDE TRIPHOSPHATE TRIPHOSPHOHYDROLASE"/>
    <property type="match status" value="1"/>
</dbReference>
<gene>
    <name evidence="19" type="ORF">HJG63_017154</name>
</gene>
<evidence type="ECO:0000256" key="2">
    <source>
        <dbReference type="ARBA" id="ARBA00005776"/>
    </source>
</evidence>
<evidence type="ECO:0000256" key="6">
    <source>
        <dbReference type="ARBA" id="ARBA00022705"/>
    </source>
</evidence>
<sequence length="559" mass="64132">MQRSDSEQTPKRCRLDNSLLRTPPNTPAAAAAAAASPGSELPRDYKTWDPQQVCCFLIDNDFKDPEVLDRVREKKIEGSFLPFLDESLLENLGISSLSERKRLLNSIQQLSQTSVAIGKVINDPIHGHIEFHPLLIRIIDTPQFQRLRYIKQLGSAYYVFPGASHNRFEHSLGVAHLAGCLVRALSERQPELQLNERDILCVQIAGLCHDLGHGPFSHMFDGRFIPLARQNVQWTHEQGSVDMFEHLINSNGLRTVMEQYGLIPEEDICFIKEQIKGPLESPSKDDSEAGNLYDMFHTRSSLHRRAYQHKVGNIIDTMITDAFLKADPYIEIIGAGGKKYRISTAIDDMEAFTKLTDNIFLEILYSTDPKLEAARKILEKIEHRNLYKYVGETQPDEKTKIHKEDYKKIPRNIAEAKPKQVLLETELKAEDFIVDIINMNYGLEDKNPIDHVYFYCKSDPRKAIKINKNQVSQLLPQKFSEQLIRVYCKKTDEKSLFAARQHFVNWCSLKNFSKPQDGDVIAPLITPLKLEWNYPNLAQSPDATREVRRARRLFEDNSM</sequence>
<dbReference type="GO" id="GO:0005634">
    <property type="term" value="C:nucleus"/>
    <property type="evidence" value="ECO:0007669"/>
    <property type="project" value="TreeGrafter"/>
</dbReference>
<dbReference type="InterPro" id="IPR050135">
    <property type="entry name" value="dGTPase-like"/>
</dbReference>
<comment type="catalytic activity">
    <reaction evidence="12">
        <text>dATP + H2O = 2'-deoxyadenosine + triphosphate + H(+)</text>
        <dbReference type="Rhea" id="RHEA:67648"/>
        <dbReference type="ChEBI" id="CHEBI:15377"/>
        <dbReference type="ChEBI" id="CHEBI:15378"/>
        <dbReference type="ChEBI" id="CHEBI:17256"/>
        <dbReference type="ChEBI" id="CHEBI:18036"/>
        <dbReference type="ChEBI" id="CHEBI:61404"/>
    </reaction>
    <physiologicalReaction direction="left-to-right" evidence="12">
        <dbReference type="Rhea" id="RHEA:67649"/>
    </physiologicalReaction>
</comment>
<dbReference type="SUPFAM" id="SSF47769">
    <property type="entry name" value="SAM/Pointed domain"/>
    <property type="match status" value="1"/>
</dbReference>
<evidence type="ECO:0000313" key="20">
    <source>
        <dbReference type="Proteomes" id="UP000593571"/>
    </source>
</evidence>
<protein>
    <recommendedName>
        <fullName evidence="3">Deoxynucleoside triphosphate triphosphohydrolase SAMHD1</fullName>
    </recommendedName>
</protein>
<dbReference type="PANTHER" id="PTHR11373:SF4">
    <property type="entry name" value="DEOXYNUCLEOSIDE TRIPHOSPHATE TRIPHOSPHOHYDROLASE SAMHD1"/>
    <property type="match status" value="1"/>
</dbReference>
<keyword evidence="8" id="KW-0051">Antiviral defense</keyword>
<keyword evidence="9" id="KW-0547">Nucleotide-binding</keyword>
<evidence type="ECO:0000256" key="15">
    <source>
        <dbReference type="ARBA" id="ARBA00049451"/>
    </source>
</evidence>
<dbReference type="Pfam" id="PF01966">
    <property type="entry name" value="HD"/>
    <property type="match status" value="1"/>
</dbReference>
<evidence type="ECO:0000256" key="14">
    <source>
        <dbReference type="ARBA" id="ARBA00049174"/>
    </source>
</evidence>
<evidence type="ECO:0000256" key="7">
    <source>
        <dbReference type="ARBA" id="ARBA00022763"/>
    </source>
</evidence>
<dbReference type="Gene3D" id="1.10.150.50">
    <property type="entry name" value="Transcription Factor, Ets-1"/>
    <property type="match status" value="1"/>
</dbReference>
<dbReference type="CDD" id="cd09508">
    <property type="entry name" value="SAM_HD"/>
    <property type="match status" value="1"/>
</dbReference>
<dbReference type="GO" id="GO:0005694">
    <property type="term" value="C:chromosome"/>
    <property type="evidence" value="ECO:0007669"/>
    <property type="project" value="UniProtKB-SubCell"/>
</dbReference>
<evidence type="ECO:0000256" key="5">
    <source>
        <dbReference type="ARBA" id="ARBA00022533"/>
    </source>
</evidence>
<dbReference type="EMBL" id="JACASE010000012">
    <property type="protein sequence ID" value="KAF6423693.1"/>
    <property type="molecule type" value="Genomic_DNA"/>
</dbReference>
<dbReference type="Proteomes" id="UP000593571">
    <property type="component" value="Unassembled WGS sequence"/>
</dbReference>
<dbReference type="PROSITE" id="PS50105">
    <property type="entry name" value="SAM_DOMAIN"/>
    <property type="match status" value="1"/>
</dbReference>
<dbReference type="GO" id="GO:0008832">
    <property type="term" value="F:dGTPase activity"/>
    <property type="evidence" value="ECO:0007669"/>
    <property type="project" value="TreeGrafter"/>
</dbReference>
<dbReference type="GO" id="GO:0051607">
    <property type="term" value="P:defense response to virus"/>
    <property type="evidence" value="ECO:0007669"/>
    <property type="project" value="UniProtKB-KW"/>
</dbReference>
<evidence type="ECO:0000256" key="9">
    <source>
        <dbReference type="ARBA" id="ARBA00023134"/>
    </source>
</evidence>
<dbReference type="GO" id="GO:0005525">
    <property type="term" value="F:GTP binding"/>
    <property type="evidence" value="ECO:0007669"/>
    <property type="project" value="UniProtKB-KW"/>
</dbReference>
<dbReference type="GO" id="GO:0006260">
    <property type="term" value="P:DNA replication"/>
    <property type="evidence" value="ECO:0007669"/>
    <property type="project" value="UniProtKB-KW"/>
</dbReference>
<reference evidence="19 20" key="1">
    <citation type="journal article" date="2020" name="Nature">
        <title>Six reference-quality genomes reveal evolution of bat adaptations.</title>
        <authorList>
            <person name="Jebb D."/>
            <person name="Huang Z."/>
            <person name="Pippel M."/>
            <person name="Hughes G.M."/>
            <person name="Lavrichenko K."/>
            <person name="Devanna P."/>
            <person name="Winkler S."/>
            <person name="Jermiin L.S."/>
            <person name="Skirmuntt E.C."/>
            <person name="Katzourakis A."/>
            <person name="Burkitt-Gray L."/>
            <person name="Ray D.A."/>
            <person name="Sullivan K.A.M."/>
            <person name="Roscito J.G."/>
            <person name="Kirilenko B.M."/>
            <person name="Davalos L.M."/>
            <person name="Corthals A.P."/>
            <person name="Power M.L."/>
            <person name="Jones G."/>
            <person name="Ransome R.D."/>
            <person name="Dechmann D.K.N."/>
            <person name="Locatelli A.G."/>
            <person name="Puechmaille S.J."/>
            <person name="Fedrigo O."/>
            <person name="Jarvis E.D."/>
            <person name="Hiller M."/>
            <person name="Vernes S.C."/>
            <person name="Myers E.W."/>
            <person name="Teeling E.C."/>
        </authorList>
    </citation>
    <scope>NUCLEOTIDE SEQUENCE [LARGE SCALE GENOMIC DNA]</scope>
    <source>
        <strain evidence="19">MRouAeg1</strain>
        <tissue evidence="19">Muscle</tissue>
    </source>
</reference>
<dbReference type="FunFam" id="1.10.150.50:FF:000067">
    <property type="entry name" value="SAM and HD domain-containing deoxynucleoside triphosphate triphosphohydrolase 1"/>
    <property type="match status" value="1"/>
</dbReference>
<dbReference type="InterPro" id="IPR006674">
    <property type="entry name" value="HD_domain"/>
</dbReference>
<evidence type="ECO:0000256" key="16">
    <source>
        <dbReference type="SAM" id="MobiDB-lite"/>
    </source>
</evidence>
<keyword evidence="5" id="KW-0021">Allosteric enzyme</keyword>
<keyword evidence="9" id="KW-0342">GTP-binding</keyword>
<organism evidence="19 20">
    <name type="scientific">Rousettus aegyptiacus</name>
    <name type="common">Egyptian fruit bat</name>
    <name type="synonym">Pteropus aegyptiacus</name>
    <dbReference type="NCBI Taxonomy" id="9407"/>
    <lineage>
        <taxon>Eukaryota</taxon>
        <taxon>Metazoa</taxon>
        <taxon>Chordata</taxon>
        <taxon>Craniata</taxon>
        <taxon>Vertebrata</taxon>
        <taxon>Euteleostomi</taxon>
        <taxon>Mammalia</taxon>
        <taxon>Eutheria</taxon>
        <taxon>Laurasiatheria</taxon>
        <taxon>Chiroptera</taxon>
        <taxon>Yinpterochiroptera</taxon>
        <taxon>Pteropodoidea</taxon>
        <taxon>Pteropodidae</taxon>
        <taxon>Rousettinae</taxon>
        <taxon>Rousettus</taxon>
    </lineage>
</organism>
<dbReference type="PROSITE" id="PS51831">
    <property type="entry name" value="HD"/>
    <property type="match status" value="1"/>
</dbReference>
<evidence type="ECO:0000256" key="8">
    <source>
        <dbReference type="ARBA" id="ARBA00023118"/>
    </source>
</evidence>
<dbReference type="GO" id="GO:0006203">
    <property type="term" value="P:dGTP catabolic process"/>
    <property type="evidence" value="ECO:0007669"/>
    <property type="project" value="TreeGrafter"/>
</dbReference>
<evidence type="ECO:0000256" key="11">
    <source>
        <dbReference type="ARBA" id="ARBA00047701"/>
    </source>
</evidence>
<evidence type="ECO:0000256" key="12">
    <source>
        <dbReference type="ARBA" id="ARBA00047812"/>
    </source>
</evidence>
<dbReference type="Pfam" id="PF07647">
    <property type="entry name" value="SAM_2"/>
    <property type="match status" value="1"/>
</dbReference>
<evidence type="ECO:0000259" key="18">
    <source>
        <dbReference type="PROSITE" id="PS51831"/>
    </source>
</evidence>
<dbReference type="InterPro" id="IPR001660">
    <property type="entry name" value="SAM"/>
</dbReference>
<evidence type="ECO:0000256" key="13">
    <source>
        <dbReference type="ARBA" id="ARBA00048183"/>
    </source>
</evidence>
<evidence type="ECO:0000256" key="3">
    <source>
        <dbReference type="ARBA" id="ARBA00020285"/>
    </source>
</evidence>
<dbReference type="AlphaFoldDB" id="A0A7J8DKR4"/>
<accession>A0A7J8DKR4</accession>